<evidence type="ECO:0000256" key="1">
    <source>
        <dbReference type="SAM" id="MobiDB-lite"/>
    </source>
</evidence>
<dbReference type="InterPro" id="IPR051564">
    <property type="entry name" value="LRR_receptor-like_kinase"/>
</dbReference>
<dbReference type="InterPro" id="IPR011009">
    <property type="entry name" value="Kinase-like_dom_sf"/>
</dbReference>
<dbReference type="PANTHER" id="PTHR48055">
    <property type="entry name" value="LEUCINE-RICH REPEAT RECEPTOR PROTEIN KINASE EMS1"/>
    <property type="match status" value="1"/>
</dbReference>
<dbReference type="SUPFAM" id="SSF56112">
    <property type="entry name" value="Protein kinase-like (PK-like)"/>
    <property type="match status" value="1"/>
</dbReference>
<organism evidence="2 3">
    <name type="scientific">Rhodamnia argentea</name>
    <dbReference type="NCBI Taxonomy" id="178133"/>
    <lineage>
        <taxon>Eukaryota</taxon>
        <taxon>Viridiplantae</taxon>
        <taxon>Streptophyta</taxon>
        <taxon>Embryophyta</taxon>
        <taxon>Tracheophyta</taxon>
        <taxon>Spermatophyta</taxon>
        <taxon>Magnoliopsida</taxon>
        <taxon>eudicotyledons</taxon>
        <taxon>Gunneridae</taxon>
        <taxon>Pentapetalae</taxon>
        <taxon>rosids</taxon>
        <taxon>malvids</taxon>
        <taxon>Myrtales</taxon>
        <taxon>Myrtaceae</taxon>
        <taxon>Myrtoideae</taxon>
        <taxon>Myrteae</taxon>
        <taxon>Australasian group</taxon>
        <taxon>Rhodamnia</taxon>
    </lineage>
</organism>
<evidence type="ECO:0000313" key="3">
    <source>
        <dbReference type="RefSeq" id="XP_048135615.1"/>
    </source>
</evidence>
<dbReference type="GeneID" id="125315221"/>
<proteinExistence type="predicted"/>
<dbReference type="Proteomes" id="UP000827889">
    <property type="component" value="Chromosome 5"/>
</dbReference>
<dbReference type="PANTHER" id="PTHR48055:SF57">
    <property type="entry name" value="PROTEIN KINASE DOMAIN-CONTAINING PROTEIN"/>
    <property type="match status" value="1"/>
</dbReference>
<feature type="region of interest" description="Disordered" evidence="1">
    <location>
        <begin position="1"/>
        <end position="20"/>
    </location>
</feature>
<dbReference type="RefSeq" id="XP_048135615.1">
    <property type="nucleotide sequence ID" value="XM_048279658.1"/>
</dbReference>
<evidence type="ECO:0000313" key="2">
    <source>
        <dbReference type="Proteomes" id="UP000827889"/>
    </source>
</evidence>
<gene>
    <name evidence="3" type="primary">LOC125315221</name>
</gene>
<dbReference type="Gene3D" id="3.30.200.20">
    <property type="entry name" value="Phosphorylase Kinase, domain 1"/>
    <property type="match status" value="1"/>
</dbReference>
<reference evidence="3" key="1">
    <citation type="submission" date="2025-08" db="UniProtKB">
        <authorList>
            <consortium name="RefSeq"/>
        </authorList>
    </citation>
    <scope>IDENTIFICATION</scope>
    <source>
        <tissue evidence="3">Leaf</tissue>
    </source>
</reference>
<sequence length="371" mass="41814">MARVSLAPTTRAPASPRSKLVCGNSPDAKKMKKKRMKREMRWTHGWVTHASHMTASRDPPRSGWGLNLRGDTRSTHGWVTHVVRSRAPSRSGKGSKSHDDARVTLGKQMRANTSTSSSFKQQFLRISYEELLRAADKFSETNLIGKGRYGMVSKGILGCGITVTVKILRVCSSVDIRGNDFKALRYEFMANESLEEWLHPGTIGPENKHGESRSRRFTQRLNIAINIATTIEYLHKGCSLAVIHGDLKPKYGMGHNVSMLGDAYNYGILLLQMFTRKRPTKEAFEPHFNLHSFVMMAVPGRAIDVIDLRLLSATGDQQQEFIIRDCSTFILEVGLACLMGSPRDRMDMTEVVKELHSIRESYETKQRSTRM</sequence>
<name>A0ABM3HG82_9MYRT</name>
<accession>A0ABM3HG82</accession>
<dbReference type="Gene3D" id="1.10.510.10">
    <property type="entry name" value="Transferase(Phosphotransferase) domain 1"/>
    <property type="match status" value="2"/>
</dbReference>
<protein>
    <submittedName>
        <fullName evidence="3">Probable LRR receptor-like serine/threonine-protein kinase At3g47570</fullName>
    </submittedName>
</protein>
<keyword evidence="2" id="KW-1185">Reference proteome</keyword>